<evidence type="ECO:0000256" key="1">
    <source>
        <dbReference type="SAM" id="MobiDB-lite"/>
    </source>
</evidence>
<gene>
    <name evidence="2" type="ORF">ABEB36_000453</name>
</gene>
<evidence type="ECO:0000313" key="2">
    <source>
        <dbReference type="EMBL" id="KAL1516547.1"/>
    </source>
</evidence>
<accession>A0ABD1FBA6</accession>
<keyword evidence="3" id="KW-1185">Reference proteome</keyword>
<sequence>MKDQLPFSLWEVTNNDILGHADSGAIHHQINDQSILVNVEIFEIPRQIDNKEINLYKKFWEYAVLVAAYITNRTESSIVRNKTPYELWIEKSSNVRNMLSIFANHNDTDDEELFENNENLEKEKEINHNHLTNEEVERPKKEK</sequence>
<protein>
    <submittedName>
        <fullName evidence="2">Uncharacterized protein</fullName>
    </submittedName>
</protein>
<feature type="region of interest" description="Disordered" evidence="1">
    <location>
        <begin position="122"/>
        <end position="143"/>
    </location>
</feature>
<reference evidence="2 3" key="1">
    <citation type="submission" date="2024-05" db="EMBL/GenBank/DDBJ databases">
        <title>Genetic variation in Jamaican populations of the coffee berry borer (Hypothenemus hampei).</title>
        <authorList>
            <person name="Errbii M."/>
            <person name="Myrie A."/>
        </authorList>
    </citation>
    <scope>NUCLEOTIDE SEQUENCE [LARGE SCALE GENOMIC DNA]</scope>
    <source>
        <strain evidence="2">JA-Hopewell-2020-01-JO</strain>
        <tissue evidence="2">Whole body</tissue>
    </source>
</reference>
<comment type="caution">
    <text evidence="2">The sequence shown here is derived from an EMBL/GenBank/DDBJ whole genome shotgun (WGS) entry which is preliminary data.</text>
</comment>
<dbReference type="EMBL" id="JBDJPC010000001">
    <property type="protein sequence ID" value="KAL1516547.1"/>
    <property type="molecule type" value="Genomic_DNA"/>
</dbReference>
<dbReference type="AlphaFoldDB" id="A0ABD1FBA6"/>
<dbReference type="Proteomes" id="UP001566132">
    <property type="component" value="Unassembled WGS sequence"/>
</dbReference>
<name>A0ABD1FBA6_HYPHA</name>
<evidence type="ECO:0000313" key="3">
    <source>
        <dbReference type="Proteomes" id="UP001566132"/>
    </source>
</evidence>
<organism evidence="2 3">
    <name type="scientific">Hypothenemus hampei</name>
    <name type="common">Coffee berry borer</name>
    <dbReference type="NCBI Taxonomy" id="57062"/>
    <lineage>
        <taxon>Eukaryota</taxon>
        <taxon>Metazoa</taxon>
        <taxon>Ecdysozoa</taxon>
        <taxon>Arthropoda</taxon>
        <taxon>Hexapoda</taxon>
        <taxon>Insecta</taxon>
        <taxon>Pterygota</taxon>
        <taxon>Neoptera</taxon>
        <taxon>Endopterygota</taxon>
        <taxon>Coleoptera</taxon>
        <taxon>Polyphaga</taxon>
        <taxon>Cucujiformia</taxon>
        <taxon>Curculionidae</taxon>
        <taxon>Scolytinae</taxon>
        <taxon>Hypothenemus</taxon>
    </lineage>
</organism>
<proteinExistence type="predicted"/>